<keyword evidence="4" id="KW-0067">ATP-binding</keyword>
<dbReference type="Pfam" id="PF07717">
    <property type="entry name" value="OB_NTP_bind"/>
    <property type="match status" value="1"/>
</dbReference>
<dbReference type="InterPro" id="IPR027417">
    <property type="entry name" value="P-loop_NTPase"/>
</dbReference>
<dbReference type="GO" id="GO:0005524">
    <property type="term" value="F:ATP binding"/>
    <property type="evidence" value="ECO:0007669"/>
    <property type="project" value="UniProtKB-KW"/>
</dbReference>
<evidence type="ECO:0000259" key="7">
    <source>
        <dbReference type="PROSITE" id="PS51194"/>
    </source>
</evidence>
<keyword evidence="2 8" id="KW-0378">Hydrolase</keyword>
<dbReference type="RefSeq" id="WP_154546485.1">
    <property type="nucleotide sequence ID" value="NZ_VUMY01000025.1"/>
</dbReference>
<dbReference type="InterPro" id="IPR010222">
    <property type="entry name" value="RNA_helicase_HrpA"/>
</dbReference>
<dbReference type="InterPro" id="IPR014001">
    <property type="entry name" value="Helicase_ATP-bd"/>
</dbReference>
<dbReference type="Gene3D" id="3.40.50.300">
    <property type="entry name" value="P-loop containing nucleotide triphosphate hydrolases"/>
    <property type="match status" value="2"/>
</dbReference>
<dbReference type="SMART" id="SM00847">
    <property type="entry name" value="HA2"/>
    <property type="match status" value="1"/>
</dbReference>
<name>A0A7K0K5B7_9ACTO</name>
<dbReference type="InterPro" id="IPR001650">
    <property type="entry name" value="Helicase_C-like"/>
</dbReference>
<dbReference type="InterPro" id="IPR007502">
    <property type="entry name" value="Helicase-assoc_dom"/>
</dbReference>
<dbReference type="InterPro" id="IPR048333">
    <property type="entry name" value="HA2_WH"/>
</dbReference>
<dbReference type="Proteomes" id="UP000442535">
    <property type="component" value="Unassembled WGS sequence"/>
</dbReference>
<dbReference type="AlphaFoldDB" id="A0A7K0K5B7"/>
<feature type="domain" description="Helicase C-terminal" evidence="7">
    <location>
        <begin position="227"/>
        <end position="409"/>
    </location>
</feature>
<dbReference type="Pfam" id="PF04408">
    <property type="entry name" value="WHD_HA2"/>
    <property type="match status" value="1"/>
</dbReference>
<evidence type="ECO:0000256" key="2">
    <source>
        <dbReference type="ARBA" id="ARBA00022801"/>
    </source>
</evidence>
<keyword evidence="1" id="KW-0547">Nucleotide-binding</keyword>
<feature type="region of interest" description="Disordered" evidence="5">
    <location>
        <begin position="195"/>
        <end position="214"/>
    </location>
</feature>
<protein>
    <submittedName>
        <fullName evidence="8">ATP-dependent RNA helicase HrpA</fullName>
        <ecNumber evidence="8">3.6.4.13</ecNumber>
    </submittedName>
</protein>
<proteinExistence type="predicted"/>
<dbReference type="Pfam" id="PF00270">
    <property type="entry name" value="DEAD"/>
    <property type="match status" value="1"/>
</dbReference>
<reference evidence="8 9" key="1">
    <citation type="submission" date="2019-08" db="EMBL/GenBank/DDBJ databases">
        <title>In-depth cultivation of the pig gut microbiome towards novel bacterial diversity and tailored functional studies.</title>
        <authorList>
            <person name="Wylensek D."/>
            <person name="Hitch T.C.A."/>
            <person name="Clavel T."/>
        </authorList>
    </citation>
    <scope>NUCLEOTIDE SEQUENCE [LARGE SCALE GENOMIC DNA]</scope>
    <source>
        <strain evidence="8 9">RF-GAM-744-WT-7</strain>
    </source>
</reference>
<dbReference type="GO" id="GO:0003724">
    <property type="term" value="F:RNA helicase activity"/>
    <property type="evidence" value="ECO:0007669"/>
    <property type="project" value="UniProtKB-EC"/>
</dbReference>
<dbReference type="FunFam" id="1.20.120.1080:FF:000005">
    <property type="entry name" value="ATP-dependent helicase HrpA"/>
    <property type="match status" value="1"/>
</dbReference>
<dbReference type="InterPro" id="IPR003593">
    <property type="entry name" value="AAA+_ATPase"/>
</dbReference>
<dbReference type="Pfam" id="PF00271">
    <property type="entry name" value="Helicase_C"/>
    <property type="match status" value="1"/>
</dbReference>
<keyword evidence="9" id="KW-1185">Reference proteome</keyword>
<evidence type="ECO:0000256" key="3">
    <source>
        <dbReference type="ARBA" id="ARBA00022806"/>
    </source>
</evidence>
<dbReference type="SMART" id="SM00382">
    <property type="entry name" value="AAA"/>
    <property type="match status" value="1"/>
</dbReference>
<dbReference type="Pfam" id="PF21010">
    <property type="entry name" value="HA2_C"/>
    <property type="match status" value="1"/>
</dbReference>
<dbReference type="Gene3D" id="1.20.120.1080">
    <property type="match status" value="1"/>
</dbReference>
<evidence type="ECO:0000259" key="6">
    <source>
        <dbReference type="PROSITE" id="PS51192"/>
    </source>
</evidence>
<dbReference type="GO" id="GO:0003723">
    <property type="term" value="F:RNA binding"/>
    <property type="evidence" value="ECO:0007669"/>
    <property type="project" value="TreeGrafter"/>
</dbReference>
<dbReference type="NCBIfam" id="TIGR01967">
    <property type="entry name" value="DEAH_box_HrpA"/>
    <property type="match status" value="1"/>
</dbReference>
<dbReference type="PROSITE" id="PS51192">
    <property type="entry name" value="HELICASE_ATP_BIND_1"/>
    <property type="match status" value="1"/>
</dbReference>
<dbReference type="InterPro" id="IPR011545">
    <property type="entry name" value="DEAD/DEAH_box_helicase_dom"/>
</dbReference>
<dbReference type="SMART" id="SM00487">
    <property type="entry name" value="DEXDc"/>
    <property type="match status" value="1"/>
</dbReference>
<gene>
    <name evidence="8" type="primary">hrpA</name>
    <name evidence="8" type="ORF">FYJ63_10395</name>
</gene>
<dbReference type="PANTHER" id="PTHR18934:SF99">
    <property type="entry name" value="ATP-DEPENDENT RNA HELICASE DHX37-RELATED"/>
    <property type="match status" value="1"/>
</dbReference>
<dbReference type="EC" id="3.6.4.13" evidence="8"/>
<dbReference type="InterPro" id="IPR024590">
    <property type="entry name" value="HrpA_C"/>
</dbReference>
<feature type="domain" description="Helicase ATP-binding" evidence="6">
    <location>
        <begin position="21"/>
        <end position="184"/>
    </location>
</feature>
<evidence type="ECO:0000313" key="8">
    <source>
        <dbReference type="EMBL" id="MST50626.1"/>
    </source>
</evidence>
<dbReference type="EMBL" id="VUMY01000025">
    <property type="protein sequence ID" value="MST50626.1"/>
    <property type="molecule type" value="Genomic_DNA"/>
</dbReference>
<keyword evidence="3 8" id="KW-0347">Helicase</keyword>
<evidence type="ECO:0000256" key="4">
    <source>
        <dbReference type="ARBA" id="ARBA00022840"/>
    </source>
</evidence>
<comment type="caution">
    <text evidence="8">The sequence shown here is derived from an EMBL/GenBank/DDBJ whole genome shotgun (WGS) entry which is preliminary data.</text>
</comment>
<dbReference type="InterPro" id="IPR011709">
    <property type="entry name" value="DEAD-box_helicase_OB_fold"/>
</dbReference>
<dbReference type="GO" id="GO:0016787">
    <property type="term" value="F:hydrolase activity"/>
    <property type="evidence" value="ECO:0007669"/>
    <property type="project" value="UniProtKB-KW"/>
</dbReference>
<dbReference type="CDD" id="cd18791">
    <property type="entry name" value="SF2_C_RHA"/>
    <property type="match status" value="1"/>
</dbReference>
<sequence length="1279" mass="143513">MSVKLTYPPELPVSQARPEILAALRKHQVVVISGATGSGKTTQLPKMCLEVGRGTEGIIGHTQPRRLAARTVASRIAAEMGEKLGETVGYQVRFRQSVGETTRVKLMTDGILLAEMGRDPLLRKYDTLIIDEAHERSLNIDFILGYLQRLVKRRPDLLVIITSATIDSARFAEAFGPDTPVIEVEGRTYPVEVRYRPLDDENSPRDSLESRDGEVDVVDEEVDQVAGILRAVDELTAEGPGDILVFLAGERDIRDTATALKGHLGRRYLEPGEGEKSKVPGGIEVLPLYSRLSETEQHRVFAPHARRRIVLATNVAETSLTVPGIVYVIDPGVARISRYSNKTRVQRLPIEPISQASANQRKGRCGRVAPGICIRLYSEEDFESRPKYTEPEIQRTSLSAVILQMAALGLGEVADFPFLDPPAPRSVTDGVQELSQLGALDTRKKPARITRLGRKLARLPLDPRLARILLAADGLGVGSEAVIVVAAMAMQDVRERPAEKRAQADEMHARFEDDRSDFLGYLRLWSYLQERMEALSGSAFRRLCQREFLHYLRVREWIDLVGQLREMLRDIGVKTLELREIKVDMVDADSLHRALLTGMLSQIGYWSEQKREYLGVKGTKFVVWPGSGLAKKHYDWVMAAELVETSRLFARTVAKVDPEWIEQVGERLLTRSYFEPYWSTRYGAAMIHERVMLFGLVLAADRSRTLGSLTDTLVEGIPARELAREMFIRHALVGGEWREKHRFIETNTARRAEAEEARVRLQIPGEIDDLAVERWFETRIPESVTSTAAFNAWWKDQRHRDPAWLDLPWDLLVPQGEDSADYPDFWTQGELTLPLAYTFGGKRGRVRARPGVDVTTATSGRNRGKRSKTQEREIDVVDLPEGVTVIVPEELLETISPQGFDWPVPGALRDNLLARVKALPKVVRKRVVPAGTLVEDIWPIVSGYLSEPAENRPRLAEVFASGIFQARQVEVTPEDLGEMEANLPENQRNHFVVVAKNGKVLALGDDFVALRDRLIVNTTKEKARVWKQQEAEIAKVEKPRDYAAALSAALELSETRVITRWRGAEAAALASSPYPSTSELVAAAQRGAGVALVQQWLGEGRTLENDTDFVVLQTAGQERFEDTVYEILQAVARAMRQRGKLEAELREARKTPNAALQVTLGEIVNHVNQIVSGDFLARTPYRWLPRLEKYLEADGVRLEKARHNTAGDRDLAQRLEEVQRHFDEVSATLAAKPFNASSSQALEEVRWLLEEFRVSLFAQQNGTVEKVSAKRLHKLLDQI</sequence>
<evidence type="ECO:0000256" key="5">
    <source>
        <dbReference type="SAM" id="MobiDB-lite"/>
    </source>
</evidence>
<evidence type="ECO:0000313" key="9">
    <source>
        <dbReference type="Proteomes" id="UP000442535"/>
    </source>
</evidence>
<dbReference type="PANTHER" id="PTHR18934">
    <property type="entry name" value="ATP-DEPENDENT RNA HELICASE"/>
    <property type="match status" value="1"/>
</dbReference>
<organism evidence="8 9">
    <name type="scientific">Mobiluncus porci</name>
    <dbReference type="NCBI Taxonomy" id="2652278"/>
    <lineage>
        <taxon>Bacteria</taxon>
        <taxon>Bacillati</taxon>
        <taxon>Actinomycetota</taxon>
        <taxon>Actinomycetes</taxon>
        <taxon>Actinomycetales</taxon>
        <taxon>Actinomycetaceae</taxon>
        <taxon>Mobiluncus</taxon>
    </lineage>
</organism>
<dbReference type="SMART" id="SM00490">
    <property type="entry name" value="HELICc"/>
    <property type="match status" value="1"/>
</dbReference>
<evidence type="ECO:0000256" key="1">
    <source>
        <dbReference type="ARBA" id="ARBA00022741"/>
    </source>
</evidence>
<dbReference type="SUPFAM" id="SSF52540">
    <property type="entry name" value="P-loop containing nucleoside triphosphate hydrolases"/>
    <property type="match status" value="1"/>
</dbReference>
<dbReference type="Pfam" id="PF11898">
    <property type="entry name" value="DUF3418"/>
    <property type="match status" value="3"/>
</dbReference>
<accession>A0A7K0K5B7</accession>
<dbReference type="PROSITE" id="PS51194">
    <property type="entry name" value="HELICASE_CTER"/>
    <property type="match status" value="1"/>
</dbReference>